<keyword evidence="6 8" id="KW-0472">Membrane</keyword>
<keyword evidence="7" id="KW-0413">Isomerase</keyword>
<evidence type="ECO:0000313" key="10">
    <source>
        <dbReference type="EMBL" id="RWZ78677.1"/>
    </source>
</evidence>
<gene>
    <name evidence="10" type="ORF">EOT05_02935</name>
</gene>
<feature type="transmembrane region" description="Helical" evidence="8">
    <location>
        <begin position="12"/>
        <end position="38"/>
    </location>
</feature>
<keyword evidence="5 8" id="KW-1133">Transmembrane helix</keyword>
<evidence type="ECO:0000256" key="6">
    <source>
        <dbReference type="ARBA" id="ARBA00023136"/>
    </source>
</evidence>
<protein>
    <submittedName>
        <fullName evidence="10">Lycopene cyclase domain-containing protein</fullName>
    </submittedName>
</protein>
<evidence type="ECO:0000256" key="7">
    <source>
        <dbReference type="ARBA" id="ARBA00023235"/>
    </source>
</evidence>
<dbReference type="AlphaFoldDB" id="A0A4V1J7H2"/>
<dbReference type="NCBIfam" id="TIGR03462">
    <property type="entry name" value="CarR_dom_SF"/>
    <property type="match status" value="1"/>
</dbReference>
<evidence type="ECO:0000256" key="4">
    <source>
        <dbReference type="ARBA" id="ARBA00022746"/>
    </source>
</evidence>
<comment type="subcellular location">
    <subcellularLocation>
        <location evidence="1">Membrane</location>
        <topology evidence="1">Multi-pass membrane protein</topology>
    </subcellularLocation>
</comment>
<dbReference type="GO" id="GO:0016117">
    <property type="term" value="P:carotenoid biosynthetic process"/>
    <property type="evidence" value="ECO:0007669"/>
    <property type="project" value="UniProtKB-KW"/>
</dbReference>
<comment type="pathway">
    <text evidence="2">Carotenoid biosynthesis.</text>
</comment>
<organism evidence="10 11">
    <name type="scientific">Candidatus Microsaccharimonas sossegonensis</name>
    <dbReference type="NCBI Taxonomy" id="2506948"/>
    <lineage>
        <taxon>Bacteria</taxon>
        <taxon>Candidatus Saccharimonadota</taxon>
        <taxon>Candidatus Saccharimonadia</taxon>
        <taxon>Candidatus Saccharimonadales</taxon>
        <taxon>Candidatus Saccharimonadaceae</taxon>
        <taxon>Candidatus Microsaccharimonas</taxon>
    </lineage>
</organism>
<reference evidence="10" key="1">
    <citation type="submission" date="2019-01" db="EMBL/GenBank/DDBJ databases">
        <title>Genomic signatures and co-occurrence patterns of the ultra-small Saccharimodia (Patescibacteria phylum) suggest a symbiotic lifestyle.</title>
        <authorList>
            <person name="Lemos L."/>
            <person name="Medeiros J."/>
            <person name="Andreote F."/>
            <person name="Fernandes G."/>
            <person name="Varani A."/>
            <person name="Oliveira G."/>
            <person name="Pylro V."/>
        </authorList>
    </citation>
    <scope>NUCLEOTIDE SEQUENCE [LARGE SCALE GENOMIC DNA]</scope>
    <source>
        <strain evidence="10">AMD02</strain>
    </source>
</reference>
<evidence type="ECO:0000256" key="3">
    <source>
        <dbReference type="ARBA" id="ARBA00022692"/>
    </source>
</evidence>
<sequence length="84" mass="9831">MFLPKKIKKIPKAWWLTLAGLLILTAIFDPLMIYLQFFQYAPSKILGLTFFGAPIEDFFYALYAACIVPLVWNRLGEKNEHRHK</sequence>
<evidence type="ECO:0000259" key="9">
    <source>
        <dbReference type="Pfam" id="PF18916"/>
    </source>
</evidence>
<accession>A0A4V1J7H2</accession>
<dbReference type="GO" id="GO:0045436">
    <property type="term" value="F:lycopene beta cyclase activity"/>
    <property type="evidence" value="ECO:0007669"/>
    <property type="project" value="UniProtKB-ARBA"/>
</dbReference>
<dbReference type="Proteomes" id="UP000289257">
    <property type="component" value="Unassembled WGS sequence"/>
</dbReference>
<keyword evidence="11" id="KW-1185">Reference proteome</keyword>
<dbReference type="Pfam" id="PF18916">
    <property type="entry name" value="Lycopene_cyc"/>
    <property type="match status" value="1"/>
</dbReference>
<feature type="transmembrane region" description="Helical" evidence="8">
    <location>
        <begin position="58"/>
        <end position="75"/>
    </location>
</feature>
<dbReference type="InterPro" id="IPR017825">
    <property type="entry name" value="Lycopene_cyclase_dom"/>
</dbReference>
<dbReference type="GO" id="GO:0016020">
    <property type="term" value="C:membrane"/>
    <property type="evidence" value="ECO:0007669"/>
    <property type="project" value="UniProtKB-SubCell"/>
</dbReference>
<evidence type="ECO:0000256" key="8">
    <source>
        <dbReference type="SAM" id="Phobius"/>
    </source>
</evidence>
<name>A0A4V1J7H2_9BACT</name>
<comment type="caution">
    <text evidence="10">The sequence shown here is derived from an EMBL/GenBank/DDBJ whole genome shotgun (WGS) entry which is preliminary data.</text>
</comment>
<evidence type="ECO:0000256" key="1">
    <source>
        <dbReference type="ARBA" id="ARBA00004141"/>
    </source>
</evidence>
<evidence type="ECO:0000256" key="5">
    <source>
        <dbReference type="ARBA" id="ARBA00022989"/>
    </source>
</evidence>
<evidence type="ECO:0000313" key="11">
    <source>
        <dbReference type="Proteomes" id="UP000289257"/>
    </source>
</evidence>
<dbReference type="EMBL" id="SCKX01000001">
    <property type="protein sequence ID" value="RWZ78677.1"/>
    <property type="molecule type" value="Genomic_DNA"/>
</dbReference>
<evidence type="ECO:0000256" key="2">
    <source>
        <dbReference type="ARBA" id="ARBA00004829"/>
    </source>
</evidence>
<proteinExistence type="predicted"/>
<keyword evidence="4" id="KW-0125">Carotenoid biosynthesis</keyword>
<feature type="domain" description="Lycopene cyclase" evidence="9">
    <location>
        <begin position="4"/>
        <end position="71"/>
    </location>
</feature>
<dbReference type="GO" id="GO:0016872">
    <property type="term" value="F:intramolecular lyase activity"/>
    <property type="evidence" value="ECO:0007669"/>
    <property type="project" value="InterPro"/>
</dbReference>
<keyword evidence="3 8" id="KW-0812">Transmembrane</keyword>